<dbReference type="EMBL" id="BMXP01000014">
    <property type="protein sequence ID" value="GGW96886.1"/>
    <property type="molecule type" value="Genomic_DNA"/>
</dbReference>
<feature type="compositionally biased region" description="Polar residues" evidence="5">
    <location>
        <begin position="810"/>
        <end position="819"/>
    </location>
</feature>
<feature type="compositionally biased region" description="Acidic residues" evidence="5">
    <location>
        <begin position="838"/>
        <end position="851"/>
    </location>
</feature>
<dbReference type="Pfam" id="PF17957">
    <property type="entry name" value="Big_7"/>
    <property type="match status" value="1"/>
</dbReference>
<protein>
    <recommendedName>
        <fullName evidence="7">SbsA Ig-like domain-containing protein</fullName>
    </recommendedName>
</protein>
<dbReference type="InterPro" id="IPR018247">
    <property type="entry name" value="EF_Hand_1_Ca_BS"/>
</dbReference>
<dbReference type="InterPro" id="IPR032812">
    <property type="entry name" value="SbsA_Ig"/>
</dbReference>
<feature type="domain" description="SbsA Ig-like" evidence="7">
    <location>
        <begin position="1945"/>
        <end position="2047"/>
    </location>
</feature>
<feature type="domain" description="SbsA Ig-like" evidence="7">
    <location>
        <begin position="1621"/>
        <end position="1716"/>
    </location>
</feature>
<accession>A0A918JQ83</accession>
<keyword evidence="2" id="KW-0964">Secreted</keyword>
<dbReference type="Pfam" id="PF18884">
    <property type="entry name" value="TSP3_bac"/>
    <property type="match status" value="5"/>
</dbReference>
<organism evidence="8 9">
    <name type="scientific">Alteromonas halophila</name>
    <dbReference type="NCBI Taxonomy" id="516698"/>
    <lineage>
        <taxon>Bacteria</taxon>
        <taxon>Pseudomonadati</taxon>
        <taxon>Pseudomonadota</taxon>
        <taxon>Gammaproteobacteria</taxon>
        <taxon>Alteromonadales</taxon>
        <taxon>Alteromonadaceae</taxon>
        <taxon>Alteromonas/Salinimonas group</taxon>
        <taxon>Alteromonas</taxon>
    </lineage>
</organism>
<feature type="domain" description="SbsA Ig-like" evidence="7">
    <location>
        <begin position="1304"/>
        <end position="1402"/>
    </location>
</feature>
<keyword evidence="4" id="KW-0106">Calcium</keyword>
<evidence type="ECO:0000259" key="7">
    <source>
        <dbReference type="Pfam" id="PF13205"/>
    </source>
</evidence>
<evidence type="ECO:0000256" key="3">
    <source>
        <dbReference type="ARBA" id="ARBA00022729"/>
    </source>
</evidence>
<dbReference type="Pfam" id="PF08309">
    <property type="entry name" value="LVIVD"/>
    <property type="match status" value="4"/>
</dbReference>
<feature type="signal peptide" evidence="6">
    <location>
        <begin position="1"/>
        <end position="19"/>
    </location>
</feature>
<dbReference type="InterPro" id="IPR053180">
    <property type="entry name" value="Ca-binding_acidic-repeat"/>
</dbReference>
<dbReference type="PANTHER" id="PTHR37467:SF1">
    <property type="entry name" value="EXPORTED CALCIUM-BINDING GLYCOPROTEIN"/>
    <property type="match status" value="1"/>
</dbReference>
<comment type="subcellular location">
    <subcellularLocation>
        <location evidence="1">Secreted</location>
    </subcellularLocation>
</comment>
<dbReference type="InterPro" id="IPR013211">
    <property type="entry name" value="LVIVD"/>
</dbReference>
<feature type="domain" description="SbsA Ig-like" evidence="7">
    <location>
        <begin position="3353"/>
        <end position="3450"/>
    </location>
</feature>
<feature type="domain" description="SbsA Ig-like" evidence="7">
    <location>
        <begin position="1190"/>
        <end position="1299"/>
    </location>
</feature>
<feature type="region of interest" description="Disordered" evidence="5">
    <location>
        <begin position="788"/>
        <end position="880"/>
    </location>
</feature>
<reference evidence="8" key="2">
    <citation type="submission" date="2020-09" db="EMBL/GenBank/DDBJ databases">
        <authorList>
            <person name="Sun Q."/>
            <person name="Kim S."/>
        </authorList>
    </citation>
    <scope>NUCLEOTIDE SEQUENCE</scope>
    <source>
        <strain evidence="8">KCTC 22164</strain>
    </source>
</reference>
<proteinExistence type="predicted"/>
<evidence type="ECO:0000256" key="5">
    <source>
        <dbReference type="SAM" id="MobiDB-lite"/>
    </source>
</evidence>
<evidence type="ECO:0000256" key="4">
    <source>
        <dbReference type="ARBA" id="ARBA00022837"/>
    </source>
</evidence>
<dbReference type="InterPro" id="IPR013783">
    <property type="entry name" value="Ig-like_fold"/>
</dbReference>
<sequence length="3451" mass="368962">MRGALILCAPLAFQASLYAQQIVEVDENCVINVLNRTISVNADGGWSLPNIPSTQGNIRARVTCTLDNGDTVSGQTDYFRVQQNGITRVGDFVFEETIITPESISFAGQDSIEMSDLGEEFQLSVTATYPDGSTEDVSTVFDGINYTATNPNVISISGNGLVTARGNGVSLIVARKDGVLASRLVIVNTGGDLDGDGIPDDIETANGLNPNDPIDALEDQDKDGLSALEEYQLGTDINVADTDGDGIDDGEEVIEGEDGFVSNPLLFDTDGDGLSDGLEIIVGSDPGDGNDTNLGAALVSLESTPASVTMTFNGIDSEVSAQLAIIGNLIDGNSLDLTDAEDTSYQSSDLTIVSFGATPGEIFGGQPGNAVVTVSNNGKSVDVNVTVETFEAAALSAIDIPGYANNVDISGDYAFIAAGAAGLQVVDVADRENPQVVAELDTDGTAIDIKVRGNLAYIADGDGGLKIMNVSDPLNPVLISSLQTAGLAQDLSVQLNTLYMANGQAGIEIIDISIPEAPVSRAILSGLGNVKGLSVELNMLAVVGGSALSMVDVSDPFSPMQLGSINIGSVKDVELSNGYAHVAAYDTGYRVVNVTNPMSPRITGGDRVIAPRDVALTRDFAFYAEQLFPNVVAFVNIFDPEDPVFAGTINLSPFGDYAGTGIALDASYAYITEESFVVRSDYGVTGTTRLFIAQYRDINDNNGVPPSVEITSPPNGAVVVEGRQLIVTAQAQDDVAVANVRFTVNGADVFTDTAAPYAFSMTVPAPGEDLVLEATAVDLGSNSTLSAPVTLEIQPDADGDGLGDDEELDTWNTDPNNPDSDGDGLLDGEEVSIGSSPTEEDTDSDGIDDGTEVANGTDPTNPDTTPPTVTLTAPADGETDVPENTAISVIFSEPLKAQSVSAGAFRLMAQSDGEFEISGSLQLLSGNTEMLFTPTNLMPDYTVHEIQVSGVRDVAGNPLADFVATFETGNLVDTVRPSVIDSNPAYNASDVPVNSALGVQMSEPIDPATVDSGSFWLYDTLLNQQVGAVVSVSDDKTQLTLVPNAALLNGRRYYLRLTSDIEDLFGNTLPSTIIYFTTGFATDAQGPTVAYTTVNEGDSEVPTNVRINVTFDEAINPLSLSEIRLLDAASDPVHVARSLSSDRRVVTLTPSVPLTSLSFYELRVNLVQDLGGNLMEVPVSISFSTGDEADTTTGVVTAWGIANGDTNVPVNTRIIARVSERIDPTSVLLGNSLRLYDTAAGINVPGSFALSDEGTTLEFIPDEPLESLRLYYWYFGYSPYLQDLAGNRIAQNQFRQFTTSEQTDNTEPAIESSNILDGDIAIPLNGRITVNFSETLSAACLAGVTLNNGDIEVGVSLQNNGRTLVIEPDEDLAANSDYTLSLTGLCDYAGNTVTSSQLSFTTGSERDTAGPVLQSVSPANSAVDVALDTDIVLTFNEDIAADSFVNLFNHQNSISVPGSSVVDGNQLTFTPDEPLRGGTYHRIEIRYNVNDYVGTRRWNGDSYFTTEALEDLTPPEVAFISPAADTVDVHPNSTVVVTFSEPMNPNSLNSNNIALFVDGNITRPSVFRSSDGKEVTLSASKPWSSIISVVMTDNVQDLSGNALAPFVSSFTTGVIDTDGGRPSVSRQLPTNGSSEWFDLDEVVLYMNEPMDPASIQNAMHVTEDGVLIDDQGSIEVLGDGRTLRFVKDTPFTEGAYVQVFLDSTATDDSGNAANNYNGYFRMGVNDELIGTRHYPTAYHPGNNQTNVPVNPTIYVSYTEELDEATLTADTVKLQNADNGFTDVSVSISFDAQTRLLSVMPDTVLLPDTRYYLWLSRDILDTDGDSQWSNYATYFYTSADDTVDNRQPVAVSQSPISGQAGVGVNAMYAVRFDEVMNPLTFEYGSGNTRRYGPQFSEDNRVVRYERLGTLPELSEVTEDVPAMQDLAMNTVVAASTTFETANGPDIINPALVDISVANGATSVATNPVIESVYNEPLDPVSITSSVRLYDTVSRVNVPTTVTLSADGTRLVMVPTQPLAVGRTHYVYKYGLRDLSGNGSLNVFSHFTTGFESDVSAPQLVDSSIFDGQSELPTNARFRFRFDEPLNALQLAGVTLEDSVGNVLATKVGLSSDRGTVVITPKALLSANSDYRIVISEVEDLYGNQQASDLVFNFSTAHQVDLLAGGLTYWSIANGATDVPTNARIIAGVSERIDPTTVIINSSLRLYDTLSNVNVPGSFELRDDGQTLEFIPDEPLATSRLYYWYFGYSPYLQDMAGNRIAQNSFRQFTTGENADSAAPQTLSSNILDGMVDIPANAVLRIDLDERTSAACLSDIRLSDGVSDVAISVSLDNDGRQLVVTPADNMNAATTYTLTIDGLCDYAGNTIATQTLSFTINAGGTRDTSGPVLQSIVPASNSVDIARDTQLVLTFNEPIAANSFVQLYINTNSVLVAGSSEVDGNQLTFTPDEPLLGGTYHRVAIRYNVRDFVGTQRWNGDSYFTTVSDFDVTPPTVQFISPVADSVDVNPNGVVVATFSEPMDPNTINNSNISFFADGAILRPSVSRSGDGRQVTLSLGKPAGEVVTVVMSDDVKDISGNRLAPYASSFTTGFVDGDGGRPSVSRQLPSNGSGPWFDLDEVVLYMNEPMDADSISDGFHISENGVLIDDEGTLEVLGDARTIRFTKDTPFTDGAYVQVFLDSQAQDDSGNPVIYYAGYFTIGVPSDLAGTRHYPTAYHPGNNQTDVPVNPEIYVQYTEALDESTLTAANVKLQDADNGFTDVAVTVSFDADQLLLKVVPDAALEPDTRYYLWLSNAILDTDGDNQWSNYATYFFTSVSDTLDDRQPTVLAMGPIDGQQNVGVNTLYSARFDEPMNPLTFETGSGVTRRFNAQFSEENKVVRYERLGTLPEQSDVTETVPVMVDLAGNLRVSQQSVFTTGSGPDIVSPGRLDISVANGAVNVARNPVIESAFNEPLDPTSVTSSVRLYDTVDRVNMPVTLTLSSDGTRLVMVPESALPMNRLMYVYTYGLRDLSGNNAINLFTSFTTGAEEDTTEPALVDSSVTDGQSDLPLNARFRFRFNEPLSSLQLDGVSVEDSVGNSVPVSVSLNSTRDTVHIVPKVLLDSLTDYTITLSGIQDLSANERAADLVFTVTTVDDVDLLTGGLTYWNIGNNVSDVPVNARMIVGLSERIDPTTVIIDSSLRLYDTDDGVNVAGSYALSDDGTQLEFIPDNNLAANHRHYWYVGYSPYLQDMAGNRVAQNQFRQFVTGSDEDNAAPLFIKGNIPDSQTDVPVNARVQAQVSDVLGSACTEGVTLVSGGSEVPVSRSLSSDRKTITLTPVSVLDTSSSYTMRFTAVCDYAGNTLDDDVLSFTTSSDSDPDTSGPVLQTVTPENNATGVALDTQIVLTFNEDIAENSFIVLWQGSTQIPGANAVSGNQLVFTPSDDLDAATSYRIEIRYNVNDFVGTQRWNSDTTFTTQ</sequence>
<feature type="domain" description="SbsA Ig-like" evidence="7">
    <location>
        <begin position="1407"/>
        <end position="1497"/>
    </location>
</feature>
<dbReference type="InterPro" id="IPR014755">
    <property type="entry name" value="Cu-Rt/internalin_Ig-like"/>
</dbReference>
<feature type="domain" description="SbsA Ig-like" evidence="7">
    <location>
        <begin position="3025"/>
        <end position="3125"/>
    </location>
</feature>
<dbReference type="Proteomes" id="UP000631300">
    <property type="component" value="Unassembled WGS sequence"/>
</dbReference>
<dbReference type="Pfam" id="PF13205">
    <property type="entry name" value="Big_5"/>
    <property type="match status" value="21"/>
</dbReference>
<feature type="compositionally biased region" description="Acidic residues" evidence="5">
    <location>
        <begin position="820"/>
        <end position="830"/>
    </location>
</feature>
<feature type="compositionally biased region" description="Low complexity" evidence="5">
    <location>
        <begin position="857"/>
        <end position="876"/>
    </location>
</feature>
<feature type="domain" description="SbsA Ig-like" evidence="7">
    <location>
        <begin position="2926"/>
        <end position="3020"/>
    </location>
</feature>
<feature type="domain" description="SbsA Ig-like" evidence="7">
    <location>
        <begin position="2710"/>
        <end position="2809"/>
    </location>
</feature>
<feature type="chain" id="PRO_5037157313" description="SbsA Ig-like domain-containing protein" evidence="6">
    <location>
        <begin position="20"/>
        <end position="3451"/>
    </location>
</feature>
<gene>
    <name evidence="8" type="ORF">GCM10007391_33710</name>
</gene>
<feature type="domain" description="SbsA Ig-like" evidence="7">
    <location>
        <begin position="1083"/>
        <end position="1185"/>
    </location>
</feature>
<evidence type="ECO:0000313" key="9">
    <source>
        <dbReference type="Proteomes" id="UP000631300"/>
    </source>
</evidence>
<dbReference type="Gene3D" id="2.60.40.3710">
    <property type="match status" value="1"/>
</dbReference>
<keyword evidence="9" id="KW-1185">Reference proteome</keyword>
<dbReference type="PANTHER" id="PTHR37467">
    <property type="entry name" value="EXPORTED CALCIUM-BINDING GLYCOPROTEIN-RELATED"/>
    <property type="match status" value="1"/>
</dbReference>
<feature type="domain" description="SbsA Ig-like" evidence="7">
    <location>
        <begin position="1512"/>
        <end position="1612"/>
    </location>
</feature>
<dbReference type="Gene3D" id="2.60.40.10">
    <property type="entry name" value="Immunoglobulins"/>
    <property type="match status" value="1"/>
</dbReference>
<feature type="domain" description="SbsA Ig-like" evidence="7">
    <location>
        <begin position="2273"/>
        <end position="2372"/>
    </location>
</feature>
<evidence type="ECO:0000256" key="2">
    <source>
        <dbReference type="ARBA" id="ARBA00022525"/>
    </source>
</evidence>
<feature type="domain" description="SbsA Ig-like" evidence="7">
    <location>
        <begin position="3144"/>
        <end position="3235"/>
    </location>
</feature>
<dbReference type="InterPro" id="IPR059100">
    <property type="entry name" value="TSP3_bac"/>
</dbReference>
<feature type="domain" description="SbsA Ig-like" evidence="7">
    <location>
        <begin position="2380"/>
        <end position="2478"/>
    </location>
</feature>
<comment type="caution">
    <text evidence="8">The sequence shown here is derived from an EMBL/GenBank/DDBJ whole genome shotgun (WGS) entry which is preliminary data.</text>
</comment>
<dbReference type="SUPFAM" id="SSF101908">
    <property type="entry name" value="Putative isomerase YbhE"/>
    <property type="match status" value="1"/>
</dbReference>
<reference evidence="8" key="1">
    <citation type="journal article" date="2014" name="Int. J. Syst. Evol. Microbiol.">
        <title>Complete genome sequence of Corynebacterium casei LMG S-19264T (=DSM 44701T), isolated from a smear-ripened cheese.</title>
        <authorList>
            <consortium name="US DOE Joint Genome Institute (JGI-PGF)"/>
            <person name="Walter F."/>
            <person name="Albersmeier A."/>
            <person name="Kalinowski J."/>
            <person name="Ruckert C."/>
        </authorList>
    </citation>
    <scope>NUCLEOTIDE SEQUENCE</scope>
    <source>
        <strain evidence="8">KCTC 22164</strain>
    </source>
</reference>
<feature type="domain" description="SbsA Ig-like" evidence="7">
    <location>
        <begin position="3246"/>
        <end position="3346"/>
    </location>
</feature>
<evidence type="ECO:0000256" key="6">
    <source>
        <dbReference type="SAM" id="SignalP"/>
    </source>
</evidence>
<feature type="domain" description="SbsA Ig-like" evidence="7">
    <location>
        <begin position="2052"/>
        <end position="2154"/>
    </location>
</feature>
<feature type="domain" description="SbsA Ig-like" evidence="7">
    <location>
        <begin position="863"/>
        <end position="968"/>
    </location>
</feature>
<feature type="domain" description="SbsA Ig-like" evidence="7">
    <location>
        <begin position="1738"/>
        <end position="1834"/>
    </location>
</feature>
<dbReference type="Gene3D" id="2.60.40.1220">
    <property type="match status" value="15"/>
</dbReference>
<feature type="domain" description="SbsA Ig-like" evidence="7">
    <location>
        <begin position="2169"/>
        <end position="2268"/>
    </location>
</feature>
<feature type="domain" description="SbsA Ig-like" evidence="7">
    <location>
        <begin position="2484"/>
        <end position="2585"/>
    </location>
</feature>
<name>A0A918JQ83_9ALTE</name>
<feature type="domain" description="SbsA Ig-like" evidence="7">
    <location>
        <begin position="973"/>
        <end position="1078"/>
    </location>
</feature>
<evidence type="ECO:0000313" key="8">
    <source>
        <dbReference type="EMBL" id="GGW96886.1"/>
    </source>
</evidence>
<dbReference type="Gene3D" id="2.60.40.1080">
    <property type="match status" value="2"/>
</dbReference>
<evidence type="ECO:0000256" key="1">
    <source>
        <dbReference type="ARBA" id="ARBA00004613"/>
    </source>
</evidence>
<dbReference type="PROSITE" id="PS00018">
    <property type="entry name" value="EF_HAND_1"/>
    <property type="match status" value="1"/>
</dbReference>
<feature type="compositionally biased region" description="Acidic residues" evidence="5">
    <location>
        <begin position="795"/>
        <end position="809"/>
    </location>
</feature>
<keyword evidence="3 6" id="KW-0732">Signal</keyword>